<evidence type="ECO:0000256" key="11">
    <source>
        <dbReference type="SAM" id="MobiDB-lite"/>
    </source>
</evidence>
<keyword evidence="8" id="KW-0811">Translocation</keyword>
<feature type="signal peptide" evidence="12">
    <location>
        <begin position="1"/>
        <end position="25"/>
    </location>
</feature>
<dbReference type="PANTHER" id="PTHR19316:SF35">
    <property type="entry name" value="NUCLEOTIDE EXCHANGE FACTOR SIL1"/>
    <property type="match status" value="1"/>
</dbReference>
<dbReference type="OrthoDB" id="448649at2759"/>
<dbReference type="EMBL" id="OV725082">
    <property type="protein sequence ID" value="CAH1404427.1"/>
    <property type="molecule type" value="Genomic_DNA"/>
</dbReference>
<dbReference type="GO" id="GO:0000774">
    <property type="term" value="F:adenyl-nucleotide exchange factor activity"/>
    <property type="evidence" value="ECO:0007669"/>
    <property type="project" value="TreeGrafter"/>
</dbReference>
<evidence type="ECO:0000256" key="7">
    <source>
        <dbReference type="ARBA" id="ARBA00022927"/>
    </source>
</evidence>
<dbReference type="Proteomes" id="UP001152798">
    <property type="component" value="Chromosome 6"/>
</dbReference>
<keyword evidence="7" id="KW-0653">Protein transport</keyword>
<gene>
    <name evidence="13" type="ORF">NEZAVI_LOCUS12838</name>
</gene>
<evidence type="ECO:0000256" key="3">
    <source>
        <dbReference type="ARBA" id="ARBA00015352"/>
    </source>
</evidence>
<dbReference type="Gene3D" id="1.25.10.10">
    <property type="entry name" value="Leucine-rich Repeat Variant"/>
    <property type="match status" value="1"/>
</dbReference>
<organism evidence="13 14">
    <name type="scientific">Nezara viridula</name>
    <name type="common">Southern green stink bug</name>
    <name type="synonym">Cimex viridulus</name>
    <dbReference type="NCBI Taxonomy" id="85310"/>
    <lineage>
        <taxon>Eukaryota</taxon>
        <taxon>Metazoa</taxon>
        <taxon>Ecdysozoa</taxon>
        <taxon>Arthropoda</taxon>
        <taxon>Hexapoda</taxon>
        <taxon>Insecta</taxon>
        <taxon>Pterygota</taxon>
        <taxon>Neoptera</taxon>
        <taxon>Paraneoptera</taxon>
        <taxon>Hemiptera</taxon>
        <taxon>Heteroptera</taxon>
        <taxon>Panheteroptera</taxon>
        <taxon>Pentatomomorpha</taxon>
        <taxon>Pentatomoidea</taxon>
        <taxon>Pentatomidae</taxon>
        <taxon>Pentatominae</taxon>
        <taxon>Nezara</taxon>
    </lineage>
</organism>
<keyword evidence="14" id="KW-1185">Reference proteome</keyword>
<dbReference type="GO" id="GO:0005788">
    <property type="term" value="C:endoplasmic reticulum lumen"/>
    <property type="evidence" value="ECO:0007669"/>
    <property type="project" value="UniProtKB-SubCell"/>
</dbReference>
<dbReference type="InterPro" id="IPR016024">
    <property type="entry name" value="ARM-type_fold"/>
</dbReference>
<evidence type="ECO:0000256" key="6">
    <source>
        <dbReference type="ARBA" id="ARBA00022824"/>
    </source>
</evidence>
<keyword evidence="6" id="KW-0256">Endoplasmic reticulum</keyword>
<dbReference type="AlphaFoldDB" id="A0A9P0MVW6"/>
<comment type="similarity">
    <text evidence="2">Belongs to the SIL1 family.</text>
</comment>
<proteinExistence type="inferred from homology"/>
<keyword evidence="5 12" id="KW-0732">Signal</keyword>
<feature type="chain" id="PRO_5040406603" description="Nucleotide exchange factor SIL1" evidence="12">
    <location>
        <begin position="26"/>
        <end position="452"/>
    </location>
</feature>
<accession>A0A9P0MVW6</accession>
<feature type="region of interest" description="Disordered" evidence="11">
    <location>
        <begin position="71"/>
        <end position="105"/>
    </location>
</feature>
<evidence type="ECO:0000256" key="10">
    <source>
        <dbReference type="SAM" id="Coils"/>
    </source>
</evidence>
<evidence type="ECO:0000256" key="4">
    <source>
        <dbReference type="ARBA" id="ARBA00022448"/>
    </source>
</evidence>
<feature type="region of interest" description="Disordered" evidence="11">
    <location>
        <begin position="26"/>
        <end position="51"/>
    </location>
</feature>
<keyword evidence="10" id="KW-0175">Coiled coil</keyword>
<dbReference type="PANTHER" id="PTHR19316">
    <property type="entry name" value="PROTEIN FOLDING REGULATOR"/>
    <property type="match status" value="1"/>
</dbReference>
<comment type="subcellular location">
    <subcellularLocation>
        <location evidence="1">Endoplasmic reticulum lumen</location>
    </subcellularLocation>
</comment>
<dbReference type="GO" id="GO:0015031">
    <property type="term" value="P:protein transport"/>
    <property type="evidence" value="ECO:0007669"/>
    <property type="project" value="UniProtKB-KW"/>
</dbReference>
<evidence type="ECO:0000256" key="8">
    <source>
        <dbReference type="ARBA" id="ARBA00023010"/>
    </source>
</evidence>
<evidence type="ECO:0000313" key="13">
    <source>
        <dbReference type="EMBL" id="CAH1404427.1"/>
    </source>
</evidence>
<evidence type="ECO:0000256" key="9">
    <source>
        <dbReference type="ARBA" id="ARBA00023180"/>
    </source>
</evidence>
<evidence type="ECO:0000256" key="1">
    <source>
        <dbReference type="ARBA" id="ARBA00004319"/>
    </source>
</evidence>
<feature type="coiled-coil region" evidence="10">
    <location>
        <begin position="133"/>
        <end position="163"/>
    </location>
</feature>
<dbReference type="InterPro" id="IPR050693">
    <property type="entry name" value="Hsp70_NEF-Inhibitors"/>
</dbReference>
<protein>
    <recommendedName>
        <fullName evidence="3">Nucleotide exchange factor SIL1</fullName>
    </recommendedName>
</protein>
<evidence type="ECO:0000256" key="5">
    <source>
        <dbReference type="ARBA" id="ARBA00022729"/>
    </source>
</evidence>
<evidence type="ECO:0000313" key="14">
    <source>
        <dbReference type="Proteomes" id="UP001152798"/>
    </source>
</evidence>
<dbReference type="SUPFAM" id="SSF48371">
    <property type="entry name" value="ARM repeat"/>
    <property type="match status" value="1"/>
</dbReference>
<reference evidence="13" key="1">
    <citation type="submission" date="2022-01" db="EMBL/GenBank/DDBJ databases">
        <authorList>
            <person name="King R."/>
        </authorList>
    </citation>
    <scope>NUCLEOTIDE SEQUENCE</scope>
</reference>
<name>A0A9P0MVW6_NEZVI</name>
<sequence length="452" mass="51248">MEHYRSVILLLLLCLAGVILKCVQGDGKKEKKPEDEEVFSPTSEWKPLKKDQAIPRGLHVRVNLATGEREAKLLDTNEEEEEDSNKKLSLLPDENVEENEERSQVDMSELKRVMQKMMEEGIGEAVSPSQEEIEKVKSKYRSYAELKKELKKMEADVKTDTEVLQETLTEYHDLVEDTGRDETKKKEEEEQILTFLEYLVHQIDNAQDFVVKMNGYKTVILPSLNSTHSTVRNEALRLLASAAQNNPVVQKALVQDGAVSILLRSLSADSSSSVKTSALYALSCLIRGFPAGQRVFLDKGGLSILIKQFQSDASEHLKRQLKAVTLIRDLLEESREAAEGEEKCEGQNCSIAKIKAMEYFSMSLTLRLEEEGWCEALLKLLMRHPQDDEVVEEITREMLLLAKSCSKVYRELATGASETAAWFRNLDTADNLRIHSTLEKLKEKAIKEKDEL</sequence>
<evidence type="ECO:0000256" key="12">
    <source>
        <dbReference type="SAM" id="SignalP"/>
    </source>
</evidence>
<keyword evidence="9" id="KW-0325">Glycoprotein</keyword>
<keyword evidence="4" id="KW-0813">Transport</keyword>
<dbReference type="InterPro" id="IPR011989">
    <property type="entry name" value="ARM-like"/>
</dbReference>
<evidence type="ECO:0000256" key="2">
    <source>
        <dbReference type="ARBA" id="ARBA00010588"/>
    </source>
</evidence>